<comment type="catalytic activity">
    <reaction evidence="14 16">
        <text>L-threonyl-[protein] + ATP = O-phospho-L-threonyl-[protein] + ADP + H(+)</text>
        <dbReference type="Rhea" id="RHEA:46608"/>
        <dbReference type="Rhea" id="RHEA-COMP:11060"/>
        <dbReference type="Rhea" id="RHEA-COMP:11605"/>
        <dbReference type="ChEBI" id="CHEBI:15378"/>
        <dbReference type="ChEBI" id="CHEBI:30013"/>
        <dbReference type="ChEBI" id="CHEBI:30616"/>
        <dbReference type="ChEBI" id="CHEBI:61977"/>
        <dbReference type="ChEBI" id="CHEBI:456216"/>
        <dbReference type="EC" id="2.7.11.1"/>
    </reaction>
</comment>
<dbReference type="Pfam" id="PF02259">
    <property type="entry name" value="FAT"/>
    <property type="match status" value="1"/>
</dbReference>
<dbReference type="GO" id="GO:0004674">
    <property type="term" value="F:protein serine/threonine kinase activity"/>
    <property type="evidence" value="ECO:0007669"/>
    <property type="project" value="UniProtKB-KW"/>
</dbReference>
<dbReference type="InterPro" id="IPR021668">
    <property type="entry name" value="TAN"/>
</dbReference>
<comment type="subunit">
    <text evidence="3">Associates with DNA double-strand breaks.</text>
</comment>
<evidence type="ECO:0000313" key="22">
    <source>
        <dbReference type="Proteomes" id="UP000053201"/>
    </source>
</evidence>
<dbReference type="GO" id="GO:0106310">
    <property type="term" value="F:protein serine kinase activity"/>
    <property type="evidence" value="ECO:0007669"/>
    <property type="project" value="RHEA"/>
</dbReference>
<dbReference type="InterPro" id="IPR014009">
    <property type="entry name" value="PIK_FAT"/>
</dbReference>
<dbReference type="InParanoid" id="A0A0L0HCC3"/>
<dbReference type="GeneID" id="27688823"/>
<keyword evidence="16" id="KW-0779">Telomere</keyword>
<keyword evidence="9 16" id="KW-0227">DNA damage</keyword>
<feature type="domain" description="FAT" evidence="19">
    <location>
        <begin position="1939"/>
        <end position="2585"/>
    </location>
</feature>
<dbReference type="eggNOG" id="KOG0892">
    <property type="taxonomic scope" value="Eukaryota"/>
</dbReference>
<evidence type="ECO:0000256" key="12">
    <source>
        <dbReference type="ARBA" id="ARBA00023242"/>
    </source>
</evidence>
<dbReference type="PANTHER" id="PTHR37079">
    <property type="entry name" value="SERINE/THREONINE-PROTEIN KINASE ATM"/>
    <property type="match status" value="1"/>
</dbReference>
<dbReference type="SMART" id="SM01342">
    <property type="entry name" value="TAN"/>
    <property type="match status" value="1"/>
</dbReference>
<evidence type="ECO:0000256" key="13">
    <source>
        <dbReference type="ARBA" id="ARBA00025079"/>
    </source>
</evidence>
<dbReference type="PROSITE" id="PS50290">
    <property type="entry name" value="PI3_4_KINASE_3"/>
    <property type="match status" value="1"/>
</dbReference>
<evidence type="ECO:0000256" key="14">
    <source>
        <dbReference type="ARBA" id="ARBA00047899"/>
    </source>
</evidence>
<dbReference type="InterPro" id="IPR011009">
    <property type="entry name" value="Kinase-like_dom_sf"/>
</dbReference>
<dbReference type="GO" id="GO:0006281">
    <property type="term" value="P:DNA repair"/>
    <property type="evidence" value="ECO:0007669"/>
    <property type="project" value="InterPro"/>
</dbReference>
<evidence type="ECO:0000259" key="20">
    <source>
        <dbReference type="PROSITE" id="PS51190"/>
    </source>
</evidence>
<keyword evidence="16" id="KW-0158">Chromosome</keyword>
<dbReference type="GO" id="GO:0035556">
    <property type="term" value="P:intracellular signal transduction"/>
    <property type="evidence" value="ECO:0007669"/>
    <property type="project" value="UniProtKB-ARBA"/>
</dbReference>
<feature type="compositionally biased region" description="Polar residues" evidence="17">
    <location>
        <begin position="187"/>
        <end position="200"/>
    </location>
</feature>
<accession>A0A0L0HCC3</accession>
<evidence type="ECO:0000256" key="15">
    <source>
        <dbReference type="ARBA" id="ARBA00048679"/>
    </source>
</evidence>
<evidence type="ECO:0000256" key="17">
    <source>
        <dbReference type="SAM" id="MobiDB-lite"/>
    </source>
</evidence>
<dbReference type="Gene3D" id="1.10.1070.11">
    <property type="entry name" value="Phosphatidylinositol 3-/4-kinase, catalytic domain"/>
    <property type="match status" value="1"/>
</dbReference>
<dbReference type="OMA" id="HACSVIR"/>
<feature type="region of interest" description="Disordered" evidence="17">
    <location>
        <begin position="175"/>
        <end position="200"/>
    </location>
</feature>
<evidence type="ECO:0000256" key="11">
    <source>
        <dbReference type="ARBA" id="ARBA00022840"/>
    </source>
</evidence>
<evidence type="ECO:0000256" key="9">
    <source>
        <dbReference type="ARBA" id="ARBA00022763"/>
    </source>
</evidence>
<dbReference type="Pfam" id="PF02260">
    <property type="entry name" value="FATC"/>
    <property type="match status" value="1"/>
</dbReference>
<dbReference type="Pfam" id="PF00454">
    <property type="entry name" value="PI3_PI4_kinase"/>
    <property type="match status" value="1"/>
</dbReference>
<dbReference type="InterPro" id="IPR003152">
    <property type="entry name" value="FATC_dom"/>
</dbReference>
<keyword evidence="8 16" id="KW-0547">Nucleotide-binding</keyword>
<reference evidence="21 22" key="1">
    <citation type="submission" date="2009-08" db="EMBL/GenBank/DDBJ databases">
        <title>The Genome Sequence of Spizellomyces punctatus strain DAOM BR117.</title>
        <authorList>
            <consortium name="The Broad Institute Genome Sequencing Platform"/>
            <person name="Russ C."/>
            <person name="Cuomo C."/>
            <person name="Shea T."/>
            <person name="Young S.K."/>
            <person name="Zeng Q."/>
            <person name="Koehrsen M."/>
            <person name="Haas B."/>
            <person name="Borodovsky M."/>
            <person name="Guigo R."/>
            <person name="Alvarado L."/>
            <person name="Berlin A."/>
            <person name="Bochicchio J."/>
            <person name="Borenstein D."/>
            <person name="Chapman S."/>
            <person name="Chen Z."/>
            <person name="Engels R."/>
            <person name="Freedman E."/>
            <person name="Gellesch M."/>
            <person name="Goldberg J."/>
            <person name="Griggs A."/>
            <person name="Gujja S."/>
            <person name="Heiman D."/>
            <person name="Hepburn T."/>
            <person name="Howarth C."/>
            <person name="Jen D."/>
            <person name="Larson L."/>
            <person name="Lewis B."/>
            <person name="Mehta T."/>
            <person name="Park D."/>
            <person name="Pearson M."/>
            <person name="Roberts A."/>
            <person name="Saif S."/>
            <person name="Shenoy N."/>
            <person name="Sisk P."/>
            <person name="Stolte C."/>
            <person name="Sykes S."/>
            <person name="Thomson T."/>
            <person name="Walk T."/>
            <person name="White J."/>
            <person name="Yandava C."/>
            <person name="Burger G."/>
            <person name="Gray M.W."/>
            <person name="Holland P.W.H."/>
            <person name="King N."/>
            <person name="Lang F.B.F."/>
            <person name="Roger A.J."/>
            <person name="Ruiz-Trillo I."/>
            <person name="Lander E."/>
            <person name="Nusbaum C."/>
        </authorList>
    </citation>
    <scope>NUCLEOTIDE SEQUENCE [LARGE SCALE GENOMIC DNA]</scope>
    <source>
        <strain evidence="21 22">DAOM BR117</strain>
    </source>
</reference>
<dbReference type="Pfam" id="PF11640">
    <property type="entry name" value="TAN"/>
    <property type="match status" value="1"/>
</dbReference>
<evidence type="ECO:0000256" key="4">
    <source>
        <dbReference type="ARBA" id="ARBA00012513"/>
    </source>
</evidence>
<dbReference type="GO" id="GO:0005634">
    <property type="term" value="C:nucleus"/>
    <property type="evidence" value="ECO:0007669"/>
    <property type="project" value="UniProtKB-SubCell"/>
</dbReference>
<dbReference type="OrthoDB" id="381190at2759"/>
<dbReference type="InterPro" id="IPR003151">
    <property type="entry name" value="PIK-rel_kinase_FAT"/>
</dbReference>
<keyword evidence="16" id="KW-0156">Chromatin regulator</keyword>
<sequence>MTIEFTLRNALSKIDSEKAKDRDSGLATLKTLLSDDRNVLDVDEGTWKTIFESFCRCVEKQKALFLTKSSGTSKASSQNAAARAQKALSELGQDFRWLCERAHRSLKCALVRPILEHILAVLPYRHGLFKPLAVSYTRALRQMLSCRSYRDHIPLNGWDALTNLCMNGLNAEDEDGDSSSGFESVETPSPTSLPNFRSSRRSTSADSIELARIMALLVIGCPKDLGSCADSFLEFFGCYFARHLHETPCHTPLLTATNHLLFETAHQNMQAVEDFLSTAIPHLLPLWESRSNHTFRYQLLCIMRFYLHVASTTNPAPDWQTNCSQIYECVQREMSSKFGFGPLSSIALFVWAIRKRQPDFLVPITKEDLLVYNHISPKDMMTFAFLDLCSDVFFHVLALEAKPEKDQTHGHDITPAQDDVSDTLSKRKKTKRSDVVADITRILALKAASKDEKIALLQAVTLLLVKHGSHVSEKLSNVTASLSSIAAGADIDLQGWALICLGIYGMSADSRTFPFTGWEIAWNTSVRLMVTDTPAAEAAFYAMEVITEKQLISEEIIVGAKAEILRAMRDGVLVPSPGSLHFLLRYIEWTTAAGDAASGDQAFPIQEVASWVLAPSNASSNTNNLSRNQLITPRILASLLLSLCGVPSTGYERTFDAVDAVPVRICGGEEHLSEWRLSLVKILWKDIVNEDFEHLSKLKSQVRVPLPKDRTGLAHQGICVLKGLEEHLQNLLSCWDRIEISKVKPSAEQSDTLGRIVRQSLDALSTTIFVSRRMSYTGDTARRHVNESNLALLLSAIAARLNEGLRQLNGCDSFVGILERLVQILTECHDCMEGDCVAPTSVSTRPAETHWYPLWPMPVDTGIALMAVMQAMFHADVKRRGVANNQTTKSSTAAFDEFDSPDTTVGGGSGAVITSLQMEYFYGTSSTPVGTVIERDSLMLRAMRLLYSMNWGQAASAELGSLRNMIENTVATAIPTDTVDLFHLGFEIVDFLECASAIHLTTDQCRIVIERSADLLSTYDSERNQWVWIYIIRSLKSLLPALVKATEEADLTDQVGSFLAYFMKKVSGNTVCWRVCLELGQLLLRYLLLDPGQGYFRRCLGSDSKDSALVIVLGLLTHEEFIVRIRMGHDVPKIFGIFDPEDHSNIFNDIHDTLAKNCFGYLHLLSNILTLGEVFLVTEQERASVLLSLLHMSKEDDAQHMVEAIIEVVAHRLSLKDGTHLLSELLPHVLWAWDDDIGKFPFGLLTIHSASDFFIAYAEHIVPKLLLSSDFDSVRTLIKESGGDALRILKRALPWSMAYLLPRLIDGGLLKGRIGQSAKARTAEAAIRFMKDLMGDEMFNIELTKRTPRIIANLLKSVFDSKAMATCIDDSEYSILSEALQRMSVPATGSAAHHSCLWKHQYLPSFDSRTIIQSLEYLQTLYQEDQRATTGDCTSALHEFFKPGRLQRVLQDLHESLDQMVFVHDKHRLISNGYRLVVAISAPALMHPFLFETVLQTLLQNMKYPEMSSVCCVILEYLYSFAVANDQSVIGSTLTSIAPALAEQISTYLASNTQEAALRVKTLLDSILDLCWKVDQRIVTLSILQLDSNLSLFEGLRDRHGATKCDGDPQLVLSLVALGDATASAQLARVRYLRRALESTDLVNRLRISEDTVSVVIAHLQAMLHSTQCDDVLTEEIVKCLGRLSPVVTHRAVKYDYSISRHLGNTGPVTRKLAVGSPGHRVALSYLQKHLMDSDVKQVSIVVRTLRQLLSCDAGNYAFESLELDVSKYINIFRGKIAPKTKVLATQRAYPPLEDLDVSLPTSDTSMHPNAHIQTFDDWTVTLANSLIASYPTDEFYPNLGLCFEFRPAFADMMLPYLIHSALLFEAETIKGSTKRKLPMSLRTLLSEKVKAIMEQNQKLDSRILSSLLNVIEFLRTQPHPCSATPFDNNAWLDLDFLCVAQAAAKTRSFATALLFLEISQEKNKRLWAPALPINQTNQCDTQSLARLLLDVYQAIGDSDGFEGVMTSIGSETMLDDPSSLVQKYEHDRAWQKLFSFRETQLQVGHIVNAKKDNLSIEIGLMKSLGSLGFHHVLDTYIRGYSNQQQGTPMDQQMRELHYESLWRTARWEMPTDRARSGHPQSQEHLYNCMKAFNDRDLNGLSSFLSSALRRMGDVVRGHSLRGTLNPFPVIRPLLMFTELDELASVAKAVNIEALQSLMQRWKLRIVILSDRQSFPELEPVLASRTSTLSVLVSQYCTHKRSDDVFSIGATRALCEHFLGYAELARKAGNLQIANAAHARLSAVVANAIGNQLLLPTDKLQALMKLEGLKSLWAQDDRTVATRSLKHFLQLHANDQARTTGVSLSRDIEAELLYQLGQWVAETRFEPPTTILKDYFEPAVQASALTNYGKLRAKAHYHLAKFADGQYQELLVNDPREQIREHVRYKQSEANACEDLSKQYAGRDANAAKRYAHIREKMLSQIKLDMAEEGRYMDDRNTFLEKSVENYLQSLEYGHTHSEMCVFRLCTLWFANVERNQINAQMLGYIERIQSWKFLVLMYQLSARLTSRPPAQEAQFQSVLQRLIYKMTKDHPHHTLYQIIALKNGNQYGSPSSSRQRTPESTPTVTAAKGLLQKLSAPEALGDLVTRVDRLCDAYIELAWRVISTAMLKESRVLPLDKRSKIAGIAKYGLDVPIATVEHPVNRSCRYDDLPRIQGFKGNFAVPGGINMPKRVDCVGTDGNIYTQLVKGNDDLRQDAVLSKIFTIMNVLLNKNLETRKRNLTIRTYKVVPLAPRAGLVEWVHNTLPIGEYLSKAHVSYNPKDWRPSECRARMNEEHKKGNLQTKITLYRQIEGNFHPVFRHFFFETFPDPLDWFERRLTYTRSVAASSMAGYVVGLGDRHAQNILIDKGTAEVVHIDLGIAFDQGRILAVPELVPFRLTRDIVDGMGITGVEGAFRRCCEETMKVLRNDSEILLTILDVFRYDPLYNWKVTPLEQRRRQGAPEEQVAIDIPGRDGTVIGDDRGQNKEAERALFVVRKKLSSGVSVECQINELIQTAVDPGNLSRMYHGWQPWM</sequence>
<evidence type="ECO:0000256" key="7">
    <source>
        <dbReference type="ARBA" id="ARBA00022679"/>
    </source>
</evidence>
<dbReference type="Gene3D" id="3.30.1010.10">
    <property type="entry name" value="Phosphatidylinositol 3-kinase Catalytic Subunit, Chain A, domain 4"/>
    <property type="match status" value="1"/>
</dbReference>
<comment type="similarity">
    <text evidence="2 16">Belongs to the PI3/PI4-kinase family. ATM subfamily.</text>
</comment>
<dbReference type="Proteomes" id="UP000053201">
    <property type="component" value="Unassembled WGS sequence"/>
</dbReference>
<dbReference type="PROSITE" id="PS51189">
    <property type="entry name" value="FAT"/>
    <property type="match status" value="1"/>
</dbReference>
<evidence type="ECO:0000259" key="18">
    <source>
        <dbReference type="PROSITE" id="PS50290"/>
    </source>
</evidence>
<dbReference type="PROSITE" id="PS51190">
    <property type="entry name" value="FATC"/>
    <property type="match status" value="1"/>
</dbReference>
<evidence type="ECO:0000256" key="3">
    <source>
        <dbReference type="ARBA" id="ARBA00011370"/>
    </source>
</evidence>
<evidence type="ECO:0000256" key="16">
    <source>
        <dbReference type="RuleBase" id="RU365027"/>
    </source>
</evidence>
<comment type="catalytic activity">
    <reaction evidence="15">
        <text>L-seryl-[protein] + ATP = O-phospho-L-seryl-[protein] + ADP + H(+)</text>
        <dbReference type="Rhea" id="RHEA:17989"/>
        <dbReference type="Rhea" id="RHEA-COMP:9863"/>
        <dbReference type="Rhea" id="RHEA-COMP:11604"/>
        <dbReference type="ChEBI" id="CHEBI:15378"/>
        <dbReference type="ChEBI" id="CHEBI:29999"/>
        <dbReference type="ChEBI" id="CHEBI:30616"/>
        <dbReference type="ChEBI" id="CHEBI:83421"/>
        <dbReference type="ChEBI" id="CHEBI:456216"/>
        <dbReference type="EC" id="2.7.11.1"/>
    </reaction>
</comment>
<evidence type="ECO:0000313" key="21">
    <source>
        <dbReference type="EMBL" id="KNC99195.1"/>
    </source>
</evidence>
<dbReference type="SMART" id="SM00146">
    <property type="entry name" value="PI3Kc"/>
    <property type="match status" value="1"/>
</dbReference>
<dbReference type="STRING" id="645134.A0A0L0HCC3"/>
<dbReference type="InterPro" id="IPR018936">
    <property type="entry name" value="PI3/4_kinase_CS"/>
</dbReference>
<keyword evidence="11 16" id="KW-0067">ATP-binding</keyword>
<dbReference type="CDD" id="cd05171">
    <property type="entry name" value="PIKKc_ATM"/>
    <property type="match status" value="1"/>
</dbReference>
<dbReference type="RefSeq" id="XP_016607235.1">
    <property type="nucleotide sequence ID" value="XM_016753664.1"/>
</dbReference>
<dbReference type="InterPro" id="IPR000403">
    <property type="entry name" value="PI3/4_kinase_cat_dom"/>
</dbReference>
<gene>
    <name evidence="21" type="ORF">SPPG_05451</name>
</gene>
<dbReference type="SUPFAM" id="SSF48371">
    <property type="entry name" value="ARM repeat"/>
    <property type="match status" value="1"/>
</dbReference>
<dbReference type="InterPro" id="IPR036940">
    <property type="entry name" value="PI3/4_kinase_cat_sf"/>
</dbReference>
<feature type="domain" description="PI3K/PI4K catalytic" evidence="18">
    <location>
        <begin position="2696"/>
        <end position="3005"/>
    </location>
</feature>
<feature type="domain" description="FATC" evidence="20">
    <location>
        <begin position="3020"/>
        <end position="3052"/>
    </location>
</feature>
<evidence type="ECO:0000256" key="8">
    <source>
        <dbReference type="ARBA" id="ARBA00022741"/>
    </source>
</evidence>
<evidence type="ECO:0000259" key="19">
    <source>
        <dbReference type="PROSITE" id="PS51189"/>
    </source>
</evidence>
<dbReference type="InterPro" id="IPR016024">
    <property type="entry name" value="ARM-type_fold"/>
</dbReference>
<evidence type="ECO:0000256" key="2">
    <source>
        <dbReference type="ARBA" id="ARBA00010769"/>
    </source>
</evidence>
<dbReference type="FunCoup" id="A0A0L0HCC3">
    <property type="interactions" value="181"/>
</dbReference>
<comment type="subcellular location">
    <subcellularLocation>
        <location evidence="16">Chromosome</location>
        <location evidence="16">Telomere</location>
    </subcellularLocation>
    <subcellularLocation>
        <location evidence="1 16">Nucleus</location>
    </subcellularLocation>
</comment>
<keyword evidence="6 16" id="KW-0723">Serine/threonine-protein kinase</keyword>
<dbReference type="GO" id="GO:0005524">
    <property type="term" value="F:ATP binding"/>
    <property type="evidence" value="ECO:0007669"/>
    <property type="project" value="UniProtKB-KW"/>
</dbReference>
<dbReference type="InterPro" id="IPR038980">
    <property type="entry name" value="ATM_plant"/>
</dbReference>
<keyword evidence="22" id="KW-1185">Reference proteome</keyword>
<dbReference type="SUPFAM" id="SSF56112">
    <property type="entry name" value="Protein kinase-like (PK-like)"/>
    <property type="match status" value="1"/>
</dbReference>
<dbReference type="EMBL" id="KQ257458">
    <property type="protein sequence ID" value="KNC99195.1"/>
    <property type="molecule type" value="Genomic_DNA"/>
</dbReference>
<dbReference type="GO" id="GO:0000781">
    <property type="term" value="C:chromosome, telomeric region"/>
    <property type="evidence" value="ECO:0007669"/>
    <property type="project" value="UniProtKB-SubCell"/>
</dbReference>
<dbReference type="PANTHER" id="PTHR37079:SF4">
    <property type="entry name" value="SERINE_THREONINE-PROTEIN KINASE ATM"/>
    <property type="match status" value="1"/>
</dbReference>
<dbReference type="VEuPathDB" id="FungiDB:SPPG_05451"/>
<name>A0A0L0HCC3_SPIPD</name>
<proteinExistence type="inferred from homology"/>
<evidence type="ECO:0000256" key="6">
    <source>
        <dbReference type="ARBA" id="ARBA00022527"/>
    </source>
</evidence>
<keyword evidence="10 16" id="KW-0418">Kinase</keyword>
<dbReference type="InterPro" id="IPR044107">
    <property type="entry name" value="PIKKc_ATM"/>
</dbReference>
<evidence type="ECO:0000256" key="1">
    <source>
        <dbReference type="ARBA" id="ARBA00004123"/>
    </source>
</evidence>
<dbReference type="EC" id="2.7.11.1" evidence="4 16"/>
<keyword evidence="12 16" id="KW-0539">Nucleus</keyword>
<comment type="function">
    <text evidence="13 16">Serine/threonine protein kinase which activates checkpoint signaling upon genotoxic stresses such as ionizing radiation (IR), ultraviolet light (UV), or DNA replication stalling, thereby acting as a DNA damage sensor. Recognizes the substrate consensus sequence [ST]-Q. Phosphorylates histone H2A to form H2AS128ph (gamma-H2A) at sites of DNA damage, involved in the regulation of DNA damage response mechanism. Required for the control of telomere length and genome stability.</text>
</comment>
<evidence type="ECO:0000256" key="5">
    <source>
        <dbReference type="ARBA" id="ARBA00014619"/>
    </source>
</evidence>
<organism evidence="21 22">
    <name type="scientific">Spizellomyces punctatus (strain DAOM BR117)</name>
    <dbReference type="NCBI Taxonomy" id="645134"/>
    <lineage>
        <taxon>Eukaryota</taxon>
        <taxon>Fungi</taxon>
        <taxon>Fungi incertae sedis</taxon>
        <taxon>Chytridiomycota</taxon>
        <taxon>Chytridiomycota incertae sedis</taxon>
        <taxon>Chytridiomycetes</taxon>
        <taxon>Spizellomycetales</taxon>
        <taxon>Spizellomycetaceae</taxon>
        <taxon>Spizellomyces</taxon>
    </lineage>
</organism>
<dbReference type="PROSITE" id="PS00916">
    <property type="entry name" value="PI3_4_KINASE_2"/>
    <property type="match status" value="1"/>
</dbReference>
<dbReference type="GO" id="GO:0006325">
    <property type="term" value="P:chromatin organization"/>
    <property type="evidence" value="ECO:0007669"/>
    <property type="project" value="UniProtKB-KW"/>
</dbReference>
<keyword evidence="7 16" id="KW-0808">Transferase</keyword>
<protein>
    <recommendedName>
        <fullName evidence="5 16">Serine/threonine-protein kinase Tel1</fullName>
        <ecNumber evidence="4 16">2.7.11.1</ecNumber>
    </recommendedName>
</protein>
<dbReference type="SMART" id="SM01343">
    <property type="entry name" value="FATC"/>
    <property type="match status" value="1"/>
</dbReference>
<evidence type="ECO:0000256" key="10">
    <source>
        <dbReference type="ARBA" id="ARBA00022777"/>
    </source>
</evidence>